<name>A0ABW3UGC7_9BACL</name>
<dbReference type="Pfam" id="PF26325">
    <property type="entry name" value="YhjD"/>
    <property type="match status" value="1"/>
</dbReference>
<comment type="caution">
    <text evidence="1">The sequence shown here is derived from an EMBL/GenBank/DDBJ whole genome shotgun (WGS) entry which is preliminary data.</text>
</comment>
<reference evidence="2" key="1">
    <citation type="journal article" date="2019" name="Int. J. Syst. Evol. Microbiol.">
        <title>The Global Catalogue of Microorganisms (GCM) 10K type strain sequencing project: providing services to taxonomists for standard genome sequencing and annotation.</title>
        <authorList>
            <consortium name="The Broad Institute Genomics Platform"/>
            <consortium name="The Broad Institute Genome Sequencing Center for Infectious Disease"/>
            <person name="Wu L."/>
            <person name="Ma J."/>
        </authorList>
    </citation>
    <scope>NUCLEOTIDE SEQUENCE [LARGE SCALE GENOMIC DNA]</scope>
    <source>
        <strain evidence="2">CCUG 53270</strain>
    </source>
</reference>
<dbReference type="RefSeq" id="WP_345594886.1">
    <property type="nucleotide sequence ID" value="NZ_BAABJG010000055.1"/>
</dbReference>
<keyword evidence="2" id="KW-1185">Reference proteome</keyword>
<proteinExistence type="predicted"/>
<dbReference type="EMBL" id="JBHTLU010000012">
    <property type="protein sequence ID" value="MFD1219635.1"/>
    <property type="molecule type" value="Genomic_DNA"/>
</dbReference>
<evidence type="ECO:0000313" key="2">
    <source>
        <dbReference type="Proteomes" id="UP001597180"/>
    </source>
</evidence>
<protein>
    <submittedName>
        <fullName evidence="1">Uncharacterized protein</fullName>
    </submittedName>
</protein>
<dbReference type="Proteomes" id="UP001597180">
    <property type="component" value="Unassembled WGS sequence"/>
</dbReference>
<organism evidence="1 2">
    <name type="scientific">Paenibacillus vulneris</name>
    <dbReference type="NCBI Taxonomy" id="1133364"/>
    <lineage>
        <taxon>Bacteria</taxon>
        <taxon>Bacillati</taxon>
        <taxon>Bacillota</taxon>
        <taxon>Bacilli</taxon>
        <taxon>Bacillales</taxon>
        <taxon>Paenibacillaceae</taxon>
        <taxon>Paenibacillus</taxon>
    </lineage>
</organism>
<sequence>MSLMETADDLRLVKESILLPVVMDVLEVDIKKLSSASLKMPIVYVEILKSLQNMVIADMYQNRLKLRKHGIKVYEQRRTKDCLEATYLCRGYHHKISLMWGLVKSDIQVILYKYIGINSTGENVMTTT</sequence>
<accession>A0ABW3UGC7</accession>
<gene>
    <name evidence="1" type="ORF">ACFQ4B_05860</name>
</gene>
<evidence type="ECO:0000313" key="1">
    <source>
        <dbReference type="EMBL" id="MFD1219635.1"/>
    </source>
</evidence>
<dbReference type="InterPro" id="IPR058600">
    <property type="entry name" value="YhjD-like"/>
</dbReference>